<dbReference type="PATRIC" id="fig|861299.3.peg.1439"/>
<dbReference type="InterPro" id="IPR036388">
    <property type="entry name" value="WH-like_DNA-bd_sf"/>
</dbReference>
<feature type="domain" description="RNA polymerase sigma-70 region 2" evidence="5">
    <location>
        <begin position="36"/>
        <end position="103"/>
    </location>
</feature>
<gene>
    <name evidence="7" type="ORF">J421_1416</name>
</gene>
<keyword evidence="4" id="KW-0804">Transcription</keyword>
<evidence type="ECO:0000256" key="4">
    <source>
        <dbReference type="ARBA" id="ARBA00023163"/>
    </source>
</evidence>
<evidence type="ECO:0000313" key="8">
    <source>
        <dbReference type="Proteomes" id="UP000019151"/>
    </source>
</evidence>
<dbReference type="Pfam" id="PF04542">
    <property type="entry name" value="Sigma70_r2"/>
    <property type="match status" value="1"/>
</dbReference>
<evidence type="ECO:0000259" key="6">
    <source>
        <dbReference type="Pfam" id="PF08281"/>
    </source>
</evidence>
<dbReference type="PANTHER" id="PTHR43133">
    <property type="entry name" value="RNA POLYMERASE ECF-TYPE SIGMA FACTO"/>
    <property type="match status" value="1"/>
</dbReference>
<keyword evidence="2" id="KW-0805">Transcription regulation</keyword>
<dbReference type="Gene3D" id="1.10.10.10">
    <property type="entry name" value="Winged helix-like DNA-binding domain superfamily/Winged helix DNA-binding domain"/>
    <property type="match status" value="1"/>
</dbReference>
<dbReference type="NCBIfam" id="TIGR02937">
    <property type="entry name" value="sigma70-ECF"/>
    <property type="match status" value="1"/>
</dbReference>
<reference evidence="7 8" key="1">
    <citation type="journal article" date="2014" name="Genome Announc.">
        <title>Genome Sequence and Methylome of Soil Bacterium Gemmatirosa kalamazoonensis KBS708T, a Member of the Rarely Cultivated Gemmatimonadetes Phylum.</title>
        <authorList>
            <person name="Debruyn J.M."/>
            <person name="Radosevich M."/>
            <person name="Wommack K.E."/>
            <person name="Polson S.W."/>
            <person name="Hauser L.J."/>
            <person name="Fawaz M.N."/>
            <person name="Korlach J."/>
            <person name="Tsai Y.C."/>
        </authorList>
    </citation>
    <scope>NUCLEOTIDE SEQUENCE [LARGE SCALE GENOMIC DNA]</scope>
    <source>
        <strain evidence="7 8">KBS708</strain>
    </source>
</reference>
<sequence length="196" mass="21598">MTQPALVLLANDPPPVPEPDLIARVRAGDRLAARALYDAHVGRVLRLAHRITGDAHLAREVTQDAFVKALSRLDQFRGDSAFSTWLHRITVTVALNAMKKVKRQRGREAPIEDAEVLSGEGEGGVDPVVRERLHRAIDALPEIYRTTLIMHELEGYSHIEIAEALGVAVGTCKSRLFIARAQLRAALRDLEGEIHG</sequence>
<dbReference type="EMBL" id="CP007128">
    <property type="protein sequence ID" value="AHG88953.1"/>
    <property type="molecule type" value="Genomic_DNA"/>
</dbReference>
<dbReference type="InterPro" id="IPR013325">
    <property type="entry name" value="RNA_pol_sigma_r2"/>
</dbReference>
<keyword evidence="3" id="KW-0731">Sigma factor</keyword>
<dbReference type="Proteomes" id="UP000019151">
    <property type="component" value="Chromosome"/>
</dbReference>
<dbReference type="Gene3D" id="1.10.1740.10">
    <property type="match status" value="1"/>
</dbReference>
<keyword evidence="8" id="KW-1185">Reference proteome</keyword>
<dbReference type="PANTHER" id="PTHR43133:SF46">
    <property type="entry name" value="RNA POLYMERASE SIGMA-70 FACTOR ECF SUBFAMILY"/>
    <property type="match status" value="1"/>
</dbReference>
<dbReference type="STRING" id="861299.J421_1416"/>
<dbReference type="InParanoid" id="W0RHS1"/>
<dbReference type="SUPFAM" id="SSF88946">
    <property type="entry name" value="Sigma2 domain of RNA polymerase sigma factors"/>
    <property type="match status" value="1"/>
</dbReference>
<organism evidence="7 8">
    <name type="scientific">Gemmatirosa kalamazoonensis</name>
    <dbReference type="NCBI Taxonomy" id="861299"/>
    <lineage>
        <taxon>Bacteria</taxon>
        <taxon>Pseudomonadati</taxon>
        <taxon>Gemmatimonadota</taxon>
        <taxon>Gemmatimonadia</taxon>
        <taxon>Gemmatimonadales</taxon>
        <taxon>Gemmatimonadaceae</taxon>
        <taxon>Gemmatirosa</taxon>
    </lineage>
</organism>
<dbReference type="GO" id="GO:0016987">
    <property type="term" value="F:sigma factor activity"/>
    <property type="evidence" value="ECO:0007669"/>
    <property type="project" value="UniProtKB-KW"/>
</dbReference>
<dbReference type="Pfam" id="PF08281">
    <property type="entry name" value="Sigma70_r4_2"/>
    <property type="match status" value="1"/>
</dbReference>
<comment type="similarity">
    <text evidence="1">Belongs to the sigma-70 factor family. ECF subfamily.</text>
</comment>
<dbReference type="InterPro" id="IPR013249">
    <property type="entry name" value="RNA_pol_sigma70_r4_t2"/>
</dbReference>
<dbReference type="InterPro" id="IPR014284">
    <property type="entry name" value="RNA_pol_sigma-70_dom"/>
</dbReference>
<dbReference type="SUPFAM" id="SSF88659">
    <property type="entry name" value="Sigma3 and sigma4 domains of RNA polymerase sigma factors"/>
    <property type="match status" value="1"/>
</dbReference>
<evidence type="ECO:0000313" key="7">
    <source>
        <dbReference type="EMBL" id="AHG88953.1"/>
    </source>
</evidence>
<dbReference type="HOGENOM" id="CLU_047691_3_0_0"/>
<proteinExistence type="inferred from homology"/>
<evidence type="ECO:0000259" key="5">
    <source>
        <dbReference type="Pfam" id="PF04542"/>
    </source>
</evidence>
<evidence type="ECO:0000256" key="3">
    <source>
        <dbReference type="ARBA" id="ARBA00023082"/>
    </source>
</evidence>
<name>W0RHS1_9BACT</name>
<dbReference type="GO" id="GO:0003677">
    <property type="term" value="F:DNA binding"/>
    <property type="evidence" value="ECO:0007669"/>
    <property type="project" value="InterPro"/>
</dbReference>
<dbReference type="AlphaFoldDB" id="W0RHS1"/>
<feature type="domain" description="RNA polymerase sigma factor 70 region 4 type 2" evidence="6">
    <location>
        <begin position="130"/>
        <end position="183"/>
    </location>
</feature>
<dbReference type="InterPro" id="IPR007627">
    <property type="entry name" value="RNA_pol_sigma70_r2"/>
</dbReference>
<dbReference type="KEGG" id="gba:J421_1416"/>
<dbReference type="InterPro" id="IPR039425">
    <property type="entry name" value="RNA_pol_sigma-70-like"/>
</dbReference>
<dbReference type="GO" id="GO:0006352">
    <property type="term" value="P:DNA-templated transcription initiation"/>
    <property type="evidence" value="ECO:0007669"/>
    <property type="project" value="InterPro"/>
</dbReference>
<protein>
    <submittedName>
        <fullName evidence="7">RNA polymerase sigma factor, sigma-70 family</fullName>
    </submittedName>
</protein>
<dbReference type="InterPro" id="IPR013324">
    <property type="entry name" value="RNA_pol_sigma_r3/r4-like"/>
</dbReference>
<evidence type="ECO:0000256" key="1">
    <source>
        <dbReference type="ARBA" id="ARBA00010641"/>
    </source>
</evidence>
<evidence type="ECO:0000256" key="2">
    <source>
        <dbReference type="ARBA" id="ARBA00023015"/>
    </source>
</evidence>
<dbReference type="eggNOG" id="COG1595">
    <property type="taxonomic scope" value="Bacteria"/>
</dbReference>
<accession>W0RHS1</accession>
<dbReference type="CDD" id="cd06171">
    <property type="entry name" value="Sigma70_r4"/>
    <property type="match status" value="1"/>
</dbReference>